<name>A0ABX3C9Z8_9NEIS</name>
<accession>A0ABX3C9Z8</accession>
<evidence type="ECO:0000313" key="3">
    <source>
        <dbReference type="Proteomes" id="UP000180280"/>
    </source>
</evidence>
<keyword evidence="1" id="KW-0732">Signal</keyword>
<feature type="signal peptide" evidence="1">
    <location>
        <begin position="1"/>
        <end position="20"/>
    </location>
</feature>
<evidence type="ECO:0008006" key="4">
    <source>
        <dbReference type="Google" id="ProtNLM"/>
    </source>
</evidence>
<reference evidence="2 3" key="1">
    <citation type="submission" date="2016-09" db="EMBL/GenBank/DDBJ databases">
        <title>Chromobacterium muskegensis sp. nov., an insecticidal bacterium isolated from Sphagnum bogs.</title>
        <authorList>
            <person name="Sparks M.E."/>
            <person name="Blackburn M.B."/>
            <person name="Gundersen-Rindal D.E."/>
            <person name="Mitchell A."/>
            <person name="Farrar R."/>
            <person name="Kuhar D."/>
        </authorList>
    </citation>
    <scope>NUCLEOTIDE SEQUENCE [LARGE SCALE GENOMIC DNA]</scope>
    <source>
        <strain evidence="2 3">14B-1</strain>
    </source>
</reference>
<proteinExistence type="predicted"/>
<dbReference type="InterPro" id="IPR021267">
    <property type="entry name" value="DUF2844"/>
</dbReference>
<dbReference type="RefSeq" id="WP_071113978.1">
    <property type="nucleotide sequence ID" value="NZ_MKCT01000050.1"/>
</dbReference>
<protein>
    <recommendedName>
        <fullName evidence="4">DUF2844 domain-containing protein</fullName>
    </recommendedName>
</protein>
<keyword evidence="3" id="KW-1185">Reference proteome</keyword>
<dbReference type="EMBL" id="MKCT01000050">
    <property type="protein sequence ID" value="OHX18946.1"/>
    <property type="molecule type" value="Genomic_DNA"/>
</dbReference>
<dbReference type="Proteomes" id="UP000180280">
    <property type="component" value="Unassembled WGS sequence"/>
</dbReference>
<comment type="caution">
    <text evidence="2">The sequence shown here is derived from an EMBL/GenBank/DDBJ whole genome shotgun (WGS) entry which is preliminary data.</text>
</comment>
<sequence>MMKASSNVLLLLLLAVPALACAELGQRLDSAPTATGSGRQMAALSPTGGAFRVQQSQDAAGRLIKQYAASNGTVFAVAWSGSSQPDLQQLLGSYFPAYRQAQQSNRNGLNVMQGQVGSFIVRSHGRMGAFKGFAYDSALMPVGVTPDQLK</sequence>
<gene>
    <name evidence="2" type="ORF">BI344_09980</name>
</gene>
<dbReference type="Pfam" id="PF11005">
    <property type="entry name" value="DUF2844"/>
    <property type="match status" value="1"/>
</dbReference>
<organism evidence="2 3">
    <name type="scientific">Chromobacterium sphagni</name>
    <dbReference type="NCBI Taxonomy" id="1903179"/>
    <lineage>
        <taxon>Bacteria</taxon>
        <taxon>Pseudomonadati</taxon>
        <taxon>Pseudomonadota</taxon>
        <taxon>Betaproteobacteria</taxon>
        <taxon>Neisseriales</taxon>
        <taxon>Chromobacteriaceae</taxon>
        <taxon>Chromobacterium</taxon>
    </lineage>
</organism>
<evidence type="ECO:0000313" key="2">
    <source>
        <dbReference type="EMBL" id="OHX18946.1"/>
    </source>
</evidence>
<evidence type="ECO:0000256" key="1">
    <source>
        <dbReference type="SAM" id="SignalP"/>
    </source>
</evidence>
<feature type="chain" id="PRO_5047505489" description="DUF2844 domain-containing protein" evidence="1">
    <location>
        <begin position="21"/>
        <end position="150"/>
    </location>
</feature>